<dbReference type="AlphaFoldDB" id="D3DXW5"/>
<organism evidence="1 2">
    <name type="scientific">Cupriavidus metallidurans (strain ATCC 43123 / DSM 2839 / NBRC 102507 / CH34)</name>
    <name type="common">Ralstonia metallidurans</name>
    <dbReference type="NCBI Taxonomy" id="266264"/>
    <lineage>
        <taxon>Bacteria</taxon>
        <taxon>Pseudomonadati</taxon>
        <taxon>Pseudomonadota</taxon>
        <taxon>Betaproteobacteria</taxon>
        <taxon>Burkholderiales</taxon>
        <taxon>Burkholderiaceae</taxon>
        <taxon>Cupriavidus</taxon>
    </lineage>
</organism>
<gene>
    <name evidence="1" type="ordered locus">Rmet_6528</name>
</gene>
<evidence type="ECO:0000313" key="1">
    <source>
        <dbReference type="EMBL" id="ADC45135.1"/>
    </source>
</evidence>
<dbReference type="HOGENOM" id="CLU_3102965_0_0_4"/>
<proteinExistence type="predicted"/>
<dbReference type="STRING" id="266264.Rmet_6528"/>
<dbReference type="Proteomes" id="UP000002429">
    <property type="component" value="Chromosome"/>
</dbReference>
<dbReference type="KEGG" id="rme:Rmet_6528"/>
<dbReference type="EMBL" id="CP000352">
    <property type="protein sequence ID" value="ADC45135.1"/>
    <property type="molecule type" value="Genomic_DNA"/>
</dbReference>
<reference evidence="2" key="1">
    <citation type="journal article" date="2010" name="PLoS ONE">
        <title>The complete genome sequence of Cupriavidus metallidurans strain CH34, a master survivalist in harsh and anthropogenic environments.</title>
        <authorList>
            <person name="Janssen P.J."/>
            <person name="Van Houdt R."/>
            <person name="Moors H."/>
            <person name="Monsieurs P."/>
            <person name="Morin N."/>
            <person name="Michaux A."/>
            <person name="Benotmane M.A."/>
            <person name="Leys N."/>
            <person name="Vallaeys T."/>
            <person name="Lapidus A."/>
            <person name="Monchy S."/>
            <person name="Medigue C."/>
            <person name="Taghavi S."/>
            <person name="McCorkle S."/>
            <person name="Dunn J."/>
            <person name="van der Lelie D."/>
            <person name="Mergeay M."/>
        </authorList>
    </citation>
    <scope>NUCLEOTIDE SEQUENCE [LARGE SCALE GENOMIC DNA]</scope>
    <source>
        <strain evidence="2">ATCC 43123 / DSM 2839 / NBRC 102507 / CH34</strain>
    </source>
</reference>
<accession>D3DXW5</accession>
<protein>
    <submittedName>
        <fullName evidence="1">Uncharacterized protein</fullName>
    </submittedName>
</protein>
<sequence length="51" mass="5436">MESCALALPVLSVPSCDAEVVTAAPLAVKTCGVTLVMDVMFWFPIGREPIR</sequence>
<evidence type="ECO:0000313" key="2">
    <source>
        <dbReference type="Proteomes" id="UP000002429"/>
    </source>
</evidence>
<name>D3DXW5_CUPMC</name>
<keyword evidence="2" id="KW-1185">Reference proteome</keyword>